<gene>
    <name evidence="1" type="ORF">DES43_1261</name>
</gene>
<name>A0A4R6YAQ4_9HYPH</name>
<sequence>MAIVGQMPGTERFRNVERHQVLTDPRILSVRVDESL</sequence>
<organism evidence="1 2">
    <name type="scientific">Aquamicrobium defluvii</name>
    <dbReference type="NCBI Taxonomy" id="69279"/>
    <lineage>
        <taxon>Bacteria</taxon>
        <taxon>Pseudomonadati</taxon>
        <taxon>Pseudomonadota</taxon>
        <taxon>Alphaproteobacteria</taxon>
        <taxon>Hyphomicrobiales</taxon>
        <taxon>Phyllobacteriaceae</taxon>
        <taxon>Aquamicrobium</taxon>
    </lineage>
</organism>
<dbReference type="Proteomes" id="UP000294958">
    <property type="component" value="Unassembled WGS sequence"/>
</dbReference>
<protein>
    <submittedName>
        <fullName evidence="1">Uncharacterized protein</fullName>
    </submittedName>
</protein>
<dbReference type="EMBL" id="SNZF01000026">
    <property type="protein sequence ID" value="TDR32624.1"/>
    <property type="molecule type" value="Genomic_DNA"/>
</dbReference>
<comment type="caution">
    <text evidence="1">The sequence shown here is derived from an EMBL/GenBank/DDBJ whole genome shotgun (WGS) entry which is preliminary data.</text>
</comment>
<accession>A0A4R6YAQ4</accession>
<evidence type="ECO:0000313" key="2">
    <source>
        <dbReference type="Proteomes" id="UP000294958"/>
    </source>
</evidence>
<keyword evidence="2" id="KW-1185">Reference proteome</keyword>
<evidence type="ECO:0000313" key="1">
    <source>
        <dbReference type="EMBL" id="TDR32624.1"/>
    </source>
</evidence>
<proteinExistence type="predicted"/>
<reference evidence="1 2" key="1">
    <citation type="submission" date="2019-03" db="EMBL/GenBank/DDBJ databases">
        <title>Genomic Encyclopedia of Type Strains, Phase IV (KMG-IV): sequencing the most valuable type-strain genomes for metagenomic binning, comparative biology and taxonomic classification.</title>
        <authorList>
            <person name="Goeker M."/>
        </authorList>
    </citation>
    <scope>NUCLEOTIDE SEQUENCE [LARGE SCALE GENOMIC DNA]</scope>
    <source>
        <strain evidence="1 2">DSM 11603</strain>
    </source>
</reference>
<dbReference type="AlphaFoldDB" id="A0A4R6YAQ4"/>